<dbReference type="Gene3D" id="3.30.30.30">
    <property type="match status" value="1"/>
</dbReference>
<dbReference type="InterPro" id="IPR043129">
    <property type="entry name" value="ATPase_NBD"/>
</dbReference>
<dbReference type="InParanoid" id="A0A0C3DM21"/>
<evidence type="ECO:0000256" key="6">
    <source>
        <dbReference type="SAM" id="MobiDB-lite"/>
    </source>
</evidence>
<reference evidence="9" key="2">
    <citation type="submission" date="2015-01" db="EMBL/GenBank/DDBJ databases">
        <title>Evolutionary Origins and Diversification of the Mycorrhizal Mutualists.</title>
        <authorList>
            <consortium name="DOE Joint Genome Institute"/>
            <consortium name="Mycorrhizal Genomics Consortium"/>
            <person name="Kohler A."/>
            <person name="Kuo A."/>
            <person name="Nagy L.G."/>
            <person name="Floudas D."/>
            <person name="Copeland A."/>
            <person name="Barry K.W."/>
            <person name="Cichocki N."/>
            <person name="Veneault-Fourrey C."/>
            <person name="LaButti K."/>
            <person name="Lindquist E.A."/>
            <person name="Lipzen A."/>
            <person name="Lundell T."/>
            <person name="Morin E."/>
            <person name="Murat C."/>
            <person name="Riley R."/>
            <person name="Ohm R."/>
            <person name="Sun H."/>
            <person name="Tunlid A."/>
            <person name="Henrissat B."/>
            <person name="Grigoriev I.V."/>
            <person name="Hibbett D.S."/>
            <person name="Martin F."/>
        </authorList>
    </citation>
    <scope>NUCLEOTIDE SEQUENCE [LARGE SCALE GENOMIC DNA]</scope>
    <source>
        <strain evidence="9">Foug A</strain>
    </source>
</reference>
<organism evidence="8 9">
    <name type="scientific">Scleroderma citrinum Foug A</name>
    <dbReference type="NCBI Taxonomy" id="1036808"/>
    <lineage>
        <taxon>Eukaryota</taxon>
        <taxon>Fungi</taxon>
        <taxon>Dikarya</taxon>
        <taxon>Basidiomycota</taxon>
        <taxon>Agaricomycotina</taxon>
        <taxon>Agaricomycetes</taxon>
        <taxon>Agaricomycetidae</taxon>
        <taxon>Boletales</taxon>
        <taxon>Sclerodermatineae</taxon>
        <taxon>Sclerodermataceae</taxon>
        <taxon>Scleroderma</taxon>
    </lineage>
</organism>
<keyword evidence="3" id="KW-0256">Endoplasmic reticulum</keyword>
<proteinExistence type="inferred from homology"/>
<sequence length="825" mass="91037">MCHISLRRVLCLFVVLVSLFETSLAAVLAIDYGADWIKASLMKPGLPFDVLLNKDSKRKIQSSVAWKREDRLFGTDAANLASRFPSDSFSSLKLLQGAPYDSPPVSYFGQISTSDVFKSPRSMVSLRRGDGTEWSTEELIAMQLSYVKRLAEDTAGEPVQDVIITVPPYYTQFERDAVADAVEISGLRTLALINDGTAVAVNYAMTRTFSATPEYHVIYDAGASSTRATLVSFASVEDSKTKTPYTQISVLGVGFDRSTGGTELDRRLREILIDAFINKHKRDIRKEQRGMAKLWKEAGRVKAILSANTDATATVESVAFDIDFKTKVTRAQFEKSCADLRSRFVQPIYDALASSGLKLSDVSSVILTGGSSRTPMVQTAVKAAVGEDRIALNVNADEAAVLGAALYGASLSRQFKTKDIRVTDTLVHEVQASYFASTPGSRTINSHIFPRNSKYGTKKTLTFNKRKEDFSLWLDYKSEAATGFPREILQAQISGVAEALTNLTEGGAVDPVIKATVALSESGFVSVKEAVAYGETKPSLAGESEVVENGEKGPKQAALSKDTKEKGDTITIPLDLTIVYSTLSPMSVAEKKMARDRLRALDTMEVSKQVREEAFNTLEGYLYKLRDLLSNGPETPFMKCSKPSERETISRKVADTSAWLNNEGEAADTPTLFEKRRALESLERPIVHRYKEIEEFPEALNNSQKWNWSTRLFLGEARANLTAEAAAGVPSKWTVEELDALETALKEHEVWLNDGVEKQKRVKVNEDPAIETKDMRSKAKTLELHLQRLVRRRVPKVKKAPKSPEADEDGESNRTGGKQSGHDEL</sequence>
<dbReference type="HOGENOM" id="CLU_005965_5_0_1"/>
<dbReference type="STRING" id="1036808.A0A0C3DM21"/>
<dbReference type="InterPro" id="IPR029048">
    <property type="entry name" value="HSP70_C_sf"/>
</dbReference>
<feature type="region of interest" description="Disordered" evidence="6">
    <location>
        <begin position="541"/>
        <end position="564"/>
    </location>
</feature>
<keyword evidence="4" id="KW-0067">ATP-binding</keyword>
<dbReference type="InterPro" id="IPR013126">
    <property type="entry name" value="Hsp_70_fam"/>
</dbReference>
<dbReference type="GO" id="GO:0140662">
    <property type="term" value="F:ATP-dependent protein folding chaperone"/>
    <property type="evidence" value="ECO:0007669"/>
    <property type="project" value="InterPro"/>
</dbReference>
<feature type="chain" id="PRO_5002163423" description="Actin-like ATPase domain-containing protein" evidence="7">
    <location>
        <begin position="26"/>
        <end position="825"/>
    </location>
</feature>
<dbReference type="GO" id="GO:0030968">
    <property type="term" value="P:endoplasmic reticulum unfolded protein response"/>
    <property type="evidence" value="ECO:0007669"/>
    <property type="project" value="TreeGrafter"/>
</dbReference>
<dbReference type="FunFam" id="3.90.640.10:FF:000010">
    <property type="entry name" value="heat shock 70 kDa protein 14"/>
    <property type="match status" value="1"/>
</dbReference>
<feature type="signal peptide" evidence="7">
    <location>
        <begin position="1"/>
        <end position="25"/>
    </location>
</feature>
<evidence type="ECO:0000256" key="3">
    <source>
        <dbReference type="ARBA" id="ARBA00022824"/>
    </source>
</evidence>
<feature type="compositionally biased region" description="Basic residues" evidence="6">
    <location>
        <begin position="790"/>
        <end position="801"/>
    </location>
</feature>
<evidence type="ECO:0000256" key="1">
    <source>
        <dbReference type="ARBA" id="ARBA00007381"/>
    </source>
</evidence>
<dbReference type="Gene3D" id="3.90.640.10">
    <property type="entry name" value="Actin, Chain A, domain 4"/>
    <property type="match status" value="1"/>
</dbReference>
<comment type="similarity">
    <text evidence="1">Belongs to the heat shock protein 70 family.</text>
</comment>
<evidence type="ECO:0000256" key="7">
    <source>
        <dbReference type="SAM" id="SignalP"/>
    </source>
</evidence>
<dbReference type="Gene3D" id="2.60.34.10">
    <property type="entry name" value="Substrate Binding Domain Of DNAk, Chain A, domain 1"/>
    <property type="match status" value="1"/>
</dbReference>
<dbReference type="FunCoup" id="A0A0C3DM21">
    <property type="interactions" value="243"/>
</dbReference>
<dbReference type="Gene3D" id="3.30.420.40">
    <property type="match status" value="2"/>
</dbReference>
<dbReference type="Pfam" id="PF00012">
    <property type="entry name" value="HSP70"/>
    <property type="match status" value="1"/>
</dbReference>
<dbReference type="GO" id="GO:0034663">
    <property type="term" value="C:endoplasmic reticulum chaperone complex"/>
    <property type="evidence" value="ECO:0007669"/>
    <property type="project" value="TreeGrafter"/>
</dbReference>
<dbReference type="EMBL" id="KN822049">
    <property type="protein sequence ID" value="KIM61690.1"/>
    <property type="molecule type" value="Genomic_DNA"/>
</dbReference>
<dbReference type="AlphaFoldDB" id="A0A0C3DM21"/>
<gene>
    <name evidence="8" type="ORF">SCLCIDRAFT_1215778</name>
</gene>
<dbReference type="PANTHER" id="PTHR45639">
    <property type="entry name" value="HSC70CB, ISOFORM G-RELATED"/>
    <property type="match status" value="1"/>
</dbReference>
<evidence type="ECO:0000256" key="5">
    <source>
        <dbReference type="ARBA" id="ARBA00023186"/>
    </source>
</evidence>
<reference evidence="8 9" key="1">
    <citation type="submission" date="2014-04" db="EMBL/GenBank/DDBJ databases">
        <authorList>
            <consortium name="DOE Joint Genome Institute"/>
            <person name="Kuo A."/>
            <person name="Kohler A."/>
            <person name="Nagy L.G."/>
            <person name="Floudas D."/>
            <person name="Copeland A."/>
            <person name="Barry K.W."/>
            <person name="Cichocki N."/>
            <person name="Veneault-Fourrey C."/>
            <person name="LaButti K."/>
            <person name="Lindquist E.A."/>
            <person name="Lipzen A."/>
            <person name="Lundell T."/>
            <person name="Morin E."/>
            <person name="Murat C."/>
            <person name="Sun H."/>
            <person name="Tunlid A."/>
            <person name="Henrissat B."/>
            <person name="Grigoriev I.V."/>
            <person name="Hibbett D.S."/>
            <person name="Martin F."/>
            <person name="Nordberg H.P."/>
            <person name="Cantor M.N."/>
            <person name="Hua S.X."/>
        </authorList>
    </citation>
    <scope>NUCLEOTIDE SEQUENCE [LARGE SCALE GENOMIC DNA]</scope>
    <source>
        <strain evidence="8 9">Foug A</strain>
    </source>
</reference>
<evidence type="ECO:0000256" key="4">
    <source>
        <dbReference type="ARBA" id="ARBA00022840"/>
    </source>
</evidence>
<dbReference type="PANTHER" id="PTHR45639:SF3">
    <property type="entry name" value="HYPOXIA UP-REGULATED PROTEIN 1"/>
    <property type="match status" value="1"/>
</dbReference>
<dbReference type="Gene3D" id="1.20.1270.10">
    <property type="match status" value="1"/>
</dbReference>
<keyword evidence="2" id="KW-0547">Nucleotide-binding</keyword>
<evidence type="ECO:0000313" key="8">
    <source>
        <dbReference type="EMBL" id="KIM61690.1"/>
    </source>
</evidence>
<dbReference type="CDD" id="cd10230">
    <property type="entry name" value="ASKHA_NBD_HSP70_HYOU1"/>
    <property type="match status" value="1"/>
</dbReference>
<evidence type="ECO:0008006" key="10">
    <source>
        <dbReference type="Google" id="ProtNLM"/>
    </source>
</evidence>
<evidence type="ECO:0000256" key="2">
    <source>
        <dbReference type="ARBA" id="ARBA00022741"/>
    </source>
</evidence>
<dbReference type="SUPFAM" id="SSF100934">
    <property type="entry name" value="Heat shock protein 70kD (HSP70), C-terminal subdomain"/>
    <property type="match status" value="1"/>
</dbReference>
<name>A0A0C3DM21_9AGAM</name>
<feature type="region of interest" description="Disordered" evidence="6">
    <location>
        <begin position="790"/>
        <end position="825"/>
    </location>
</feature>
<keyword evidence="5" id="KW-0143">Chaperone</keyword>
<dbReference type="InterPro" id="IPR029047">
    <property type="entry name" value="HSP70_peptide-bd_sf"/>
</dbReference>
<dbReference type="PRINTS" id="PR00301">
    <property type="entry name" value="HEATSHOCK70"/>
</dbReference>
<dbReference type="GO" id="GO:0005524">
    <property type="term" value="F:ATP binding"/>
    <property type="evidence" value="ECO:0007669"/>
    <property type="project" value="UniProtKB-KW"/>
</dbReference>
<keyword evidence="9" id="KW-1185">Reference proteome</keyword>
<evidence type="ECO:0000313" key="9">
    <source>
        <dbReference type="Proteomes" id="UP000053989"/>
    </source>
</evidence>
<accession>A0A0C3DM21</accession>
<dbReference type="Proteomes" id="UP000053989">
    <property type="component" value="Unassembled WGS sequence"/>
</dbReference>
<dbReference type="OrthoDB" id="10262720at2759"/>
<protein>
    <recommendedName>
        <fullName evidence="10">Actin-like ATPase domain-containing protein</fullName>
    </recommendedName>
</protein>
<dbReference type="SUPFAM" id="SSF53067">
    <property type="entry name" value="Actin-like ATPase domain"/>
    <property type="match status" value="2"/>
</dbReference>
<keyword evidence="7" id="KW-0732">Signal</keyword>